<feature type="region of interest" description="Disordered" evidence="11">
    <location>
        <begin position="15"/>
        <end position="43"/>
    </location>
</feature>
<feature type="disulfide bond" evidence="9">
    <location>
        <begin position="165"/>
        <end position="174"/>
    </location>
</feature>
<dbReference type="InterPro" id="IPR037272">
    <property type="entry name" value="SNS_sf"/>
</dbReference>
<evidence type="ECO:0000256" key="6">
    <source>
        <dbReference type="ARBA" id="ARBA00022989"/>
    </source>
</evidence>
<dbReference type="GO" id="GO:0046872">
    <property type="term" value="F:metal ion binding"/>
    <property type="evidence" value="ECO:0007669"/>
    <property type="project" value="UniProtKB-KW"/>
</dbReference>
<feature type="transmembrane region" description="Helical" evidence="12">
    <location>
        <begin position="588"/>
        <end position="609"/>
    </location>
</feature>
<feature type="transmembrane region" description="Helical" evidence="12">
    <location>
        <begin position="546"/>
        <end position="568"/>
    </location>
</feature>
<gene>
    <name evidence="13" type="ORF">MNOR_LOCUS17029</name>
</gene>
<reference evidence="13 14" key="1">
    <citation type="submission" date="2024-05" db="EMBL/GenBank/DDBJ databases">
        <authorList>
            <person name="Wallberg A."/>
        </authorList>
    </citation>
    <scope>NUCLEOTIDE SEQUENCE [LARGE SCALE GENOMIC DNA]</scope>
</reference>
<keyword evidence="8" id="KW-0915">Sodium</keyword>
<dbReference type="GO" id="GO:0015375">
    <property type="term" value="F:glycine:sodium symporter activity"/>
    <property type="evidence" value="ECO:0007669"/>
    <property type="project" value="TreeGrafter"/>
</dbReference>
<accession>A0AAV2QZ78</accession>
<feature type="transmembrane region" description="Helical" evidence="12">
    <location>
        <begin position="119"/>
        <end position="141"/>
    </location>
</feature>
<feature type="transmembrane region" description="Helical" evidence="12">
    <location>
        <begin position="472"/>
        <end position="496"/>
    </location>
</feature>
<keyword evidence="6 12" id="KW-1133">Transmembrane helix</keyword>
<feature type="region of interest" description="Disordered" evidence="11">
    <location>
        <begin position="668"/>
        <end position="687"/>
    </location>
</feature>
<feature type="transmembrane region" description="Helical" evidence="12">
    <location>
        <begin position="288"/>
        <end position="305"/>
    </location>
</feature>
<comment type="caution">
    <text evidence="13">The sequence shown here is derived from an EMBL/GenBank/DDBJ whole genome shotgun (WGS) entry which is preliminary data.</text>
</comment>
<feature type="binding site" evidence="8">
    <location>
        <position position="66"/>
    </location>
    <ligand>
        <name>Na(+)</name>
        <dbReference type="ChEBI" id="CHEBI:29101"/>
        <label>1</label>
    </ligand>
</feature>
<dbReference type="PRINTS" id="PR00176">
    <property type="entry name" value="NANEUSMPORT"/>
</dbReference>
<dbReference type="PANTHER" id="PTHR11616">
    <property type="entry name" value="SODIUM/CHLORIDE DEPENDENT TRANSPORTER"/>
    <property type="match status" value="1"/>
</dbReference>
<organism evidence="13 14">
    <name type="scientific">Meganyctiphanes norvegica</name>
    <name type="common">Northern krill</name>
    <name type="synonym">Thysanopoda norvegica</name>
    <dbReference type="NCBI Taxonomy" id="48144"/>
    <lineage>
        <taxon>Eukaryota</taxon>
        <taxon>Metazoa</taxon>
        <taxon>Ecdysozoa</taxon>
        <taxon>Arthropoda</taxon>
        <taxon>Crustacea</taxon>
        <taxon>Multicrustacea</taxon>
        <taxon>Malacostraca</taxon>
        <taxon>Eumalacostraca</taxon>
        <taxon>Eucarida</taxon>
        <taxon>Euphausiacea</taxon>
        <taxon>Euphausiidae</taxon>
        <taxon>Meganyctiphanes</taxon>
    </lineage>
</organism>
<dbReference type="InterPro" id="IPR000175">
    <property type="entry name" value="Na/ntran_symport"/>
</dbReference>
<evidence type="ECO:0000256" key="8">
    <source>
        <dbReference type="PIRSR" id="PIRSR600175-1"/>
    </source>
</evidence>
<keyword evidence="3 10" id="KW-0813">Transport</keyword>
<feature type="transmembrane region" description="Helical" evidence="12">
    <location>
        <begin position="502"/>
        <end position="525"/>
    </location>
</feature>
<protein>
    <recommendedName>
        <fullName evidence="10">Transporter</fullName>
    </recommendedName>
</protein>
<feature type="transmembrane region" description="Helical" evidence="12">
    <location>
        <begin position="79"/>
        <end position="99"/>
    </location>
</feature>
<keyword evidence="5 10" id="KW-0769">Symport</keyword>
<feature type="binding site" evidence="8">
    <location>
        <position position="62"/>
    </location>
    <ligand>
        <name>Na(+)</name>
        <dbReference type="ChEBI" id="CHEBI:29101"/>
        <label>1</label>
    </ligand>
</feature>
<keyword evidence="9" id="KW-1015">Disulfide bond</keyword>
<evidence type="ECO:0000256" key="12">
    <source>
        <dbReference type="SAM" id="Phobius"/>
    </source>
</evidence>
<feature type="transmembrane region" description="Helical" evidence="12">
    <location>
        <begin position="430"/>
        <end position="451"/>
    </location>
</feature>
<dbReference type="GO" id="GO:0005886">
    <property type="term" value="C:plasma membrane"/>
    <property type="evidence" value="ECO:0007669"/>
    <property type="project" value="TreeGrafter"/>
</dbReference>
<dbReference type="SUPFAM" id="SSF161070">
    <property type="entry name" value="SNF-like"/>
    <property type="match status" value="1"/>
</dbReference>
<evidence type="ECO:0000256" key="7">
    <source>
        <dbReference type="ARBA" id="ARBA00023136"/>
    </source>
</evidence>
<sequence>MFLAKRIYKVNQVSPTQNDQGKMGDEVVKKSQSKENLEEEEEERGNWGNQCEFFLSCLGYAVGFGNVWRFPYLCYKNGGAVFLIPYVIMLLCAGLPLFFMELALGQYASLGPNLIFPEIAPLFTGLGWAMVLISALVAVYYNIIMAWTVFYTFASFTSVLPWSHCDNDFNSVSCFTDDANIACQNQSMYYYNKSCVDTNTFCGIENYIEFNQTYCEDPNNSSIVVPAKGLVKRISASEDYFKNRMLEVSGRSWEDMGSMRWELVGCLAISWVIVAACLAKGVKSSGKVVYFTALFPYAVLLILFVRGMTLEGAMKGIEFYIMKPDTSKLLELEVWSDAATQIFYSLGSSFGGLITLASYNKFKNNCMRDAMVIAFANCSTSVFAGFVIFSILGFLATELGVEVGDVVDSGSGLAFIVYPAAVARMPLPPLWALLFFFMLITLGLDSQFTMVETLTTAVLDQWVDLRKHKMKIVFGICFILFLLGLTMCLQGGILMFELFNGWSAGISVIICAILEVVVIQYIYGINKFVSHITDDMGIYMPLPLKAYWYTTWAVVTPGLLFVILILSFVNISPASWGTYVFPANIQVLAWFVCICSIVIIPICAIWVIWKGDKKGKELFQYSEDFCPAHERKARERAATGGAKGAVFRYTYENEGFAEPQAKIYPNLSGDEKPPPYNNGNGVYSNHI</sequence>
<dbReference type="AlphaFoldDB" id="A0AAV2QZ78"/>
<feature type="transmembrane region" description="Helical" evidence="12">
    <location>
        <begin position="370"/>
        <end position="396"/>
    </location>
</feature>
<dbReference type="Pfam" id="PF00209">
    <property type="entry name" value="SNF"/>
    <property type="match status" value="1"/>
</dbReference>
<evidence type="ECO:0000256" key="11">
    <source>
        <dbReference type="SAM" id="MobiDB-lite"/>
    </source>
</evidence>
<comment type="similarity">
    <text evidence="2 10">Belongs to the sodium:neurotransmitter symporter (SNF) (TC 2.A.22) family.</text>
</comment>
<dbReference type="PROSITE" id="PS50267">
    <property type="entry name" value="NA_NEUROTRAN_SYMP_3"/>
    <property type="match status" value="1"/>
</dbReference>
<dbReference type="PROSITE" id="PS00610">
    <property type="entry name" value="NA_NEUROTRAN_SYMP_1"/>
    <property type="match status" value="1"/>
</dbReference>
<evidence type="ECO:0000313" key="14">
    <source>
        <dbReference type="Proteomes" id="UP001497623"/>
    </source>
</evidence>
<feature type="binding site" evidence="8">
    <location>
        <position position="59"/>
    </location>
    <ligand>
        <name>Na(+)</name>
        <dbReference type="ChEBI" id="CHEBI:29101"/>
        <label>1</label>
    </ligand>
</feature>
<dbReference type="EMBL" id="CAXKWB010011470">
    <property type="protein sequence ID" value="CAL4101512.1"/>
    <property type="molecule type" value="Genomic_DNA"/>
</dbReference>
<feature type="binding site" evidence="8">
    <location>
        <position position="345"/>
    </location>
    <ligand>
        <name>Na(+)</name>
        <dbReference type="ChEBI" id="CHEBI:29101"/>
        <label>1</label>
    </ligand>
</feature>
<name>A0AAV2QZ78_MEGNR</name>
<evidence type="ECO:0000256" key="5">
    <source>
        <dbReference type="ARBA" id="ARBA00022847"/>
    </source>
</evidence>
<feature type="compositionally biased region" description="Polar residues" evidence="11">
    <location>
        <begin position="677"/>
        <end position="687"/>
    </location>
</feature>
<evidence type="ECO:0000256" key="1">
    <source>
        <dbReference type="ARBA" id="ARBA00004141"/>
    </source>
</evidence>
<evidence type="ECO:0000256" key="10">
    <source>
        <dbReference type="RuleBase" id="RU003732"/>
    </source>
</evidence>
<evidence type="ECO:0000256" key="3">
    <source>
        <dbReference type="ARBA" id="ARBA00022448"/>
    </source>
</evidence>
<proteinExistence type="inferred from homology"/>
<evidence type="ECO:0000256" key="4">
    <source>
        <dbReference type="ARBA" id="ARBA00022692"/>
    </source>
</evidence>
<keyword evidence="4 10" id="KW-0812">Transmembrane</keyword>
<evidence type="ECO:0000256" key="9">
    <source>
        <dbReference type="PIRSR" id="PIRSR600175-2"/>
    </source>
</evidence>
<keyword evidence="8" id="KW-0479">Metal-binding</keyword>
<evidence type="ECO:0000313" key="13">
    <source>
        <dbReference type="EMBL" id="CAL4101512.1"/>
    </source>
</evidence>
<evidence type="ECO:0000256" key="2">
    <source>
        <dbReference type="ARBA" id="ARBA00006459"/>
    </source>
</evidence>
<feature type="binding site" evidence="8">
    <location>
        <position position="445"/>
    </location>
    <ligand>
        <name>Na(+)</name>
        <dbReference type="ChEBI" id="CHEBI:29101"/>
        <label>1</label>
    </ligand>
</feature>
<feature type="binding site" evidence="8">
    <location>
        <position position="442"/>
    </location>
    <ligand>
        <name>Na(+)</name>
        <dbReference type="ChEBI" id="CHEBI:29101"/>
        <label>1</label>
    </ligand>
</feature>
<feature type="compositionally biased region" description="Basic and acidic residues" evidence="11">
    <location>
        <begin position="22"/>
        <end position="36"/>
    </location>
</feature>
<feature type="binding site" evidence="8">
    <location>
        <position position="377"/>
    </location>
    <ligand>
        <name>Na(+)</name>
        <dbReference type="ChEBI" id="CHEBI:29101"/>
        <label>1</label>
    </ligand>
</feature>
<dbReference type="PANTHER" id="PTHR11616:SF240">
    <property type="entry name" value="BLOATED TUBULES, ISOFORM B-RELATED"/>
    <property type="match status" value="1"/>
</dbReference>
<comment type="subcellular location">
    <subcellularLocation>
        <location evidence="1">Membrane</location>
        <topology evidence="1">Multi-pass membrane protein</topology>
    </subcellularLocation>
</comment>
<feature type="transmembrane region" description="Helical" evidence="12">
    <location>
        <begin position="261"/>
        <end position="282"/>
    </location>
</feature>
<feature type="binding site" evidence="8">
    <location>
        <position position="446"/>
    </location>
    <ligand>
        <name>Na(+)</name>
        <dbReference type="ChEBI" id="CHEBI:29101"/>
        <label>1</label>
    </ligand>
</feature>
<keyword evidence="14" id="KW-1185">Reference proteome</keyword>
<keyword evidence="7 12" id="KW-0472">Membrane</keyword>
<dbReference type="Proteomes" id="UP001497623">
    <property type="component" value="Unassembled WGS sequence"/>
</dbReference>
<feature type="binding site" evidence="8">
    <location>
        <position position="61"/>
    </location>
    <ligand>
        <name>Na(+)</name>
        <dbReference type="ChEBI" id="CHEBI:29101"/>
        <label>1</label>
    </ligand>
</feature>